<sequence length="49" mass="5790">MRERTDTPLHLPTTPQLPPFSLKNKIKLKLIIKEPPLFKNKQVCVSRFF</sequence>
<reference evidence="1" key="1">
    <citation type="submission" date="2023-11" db="EMBL/GenBank/DDBJ databases">
        <authorList>
            <person name="Poullet M."/>
        </authorList>
    </citation>
    <scope>NUCLEOTIDE SEQUENCE</scope>
    <source>
        <strain evidence="1">E1834</strain>
    </source>
</reference>
<keyword evidence="2" id="KW-1185">Reference proteome</keyword>
<dbReference type="EMBL" id="CAVMJV010000080">
    <property type="protein sequence ID" value="CAK5089921.1"/>
    <property type="molecule type" value="Genomic_DNA"/>
</dbReference>
<evidence type="ECO:0000313" key="1">
    <source>
        <dbReference type="EMBL" id="CAK5089921.1"/>
    </source>
</evidence>
<name>A0ACB1AFX5_MELEN</name>
<gene>
    <name evidence="1" type="ORF">MENTE1834_LOCUS37679</name>
</gene>
<dbReference type="Proteomes" id="UP001497535">
    <property type="component" value="Unassembled WGS sequence"/>
</dbReference>
<comment type="caution">
    <text evidence="1">The sequence shown here is derived from an EMBL/GenBank/DDBJ whole genome shotgun (WGS) entry which is preliminary data.</text>
</comment>
<proteinExistence type="predicted"/>
<accession>A0ACB1AFX5</accession>
<organism evidence="1 2">
    <name type="scientific">Meloidogyne enterolobii</name>
    <name type="common">Root-knot nematode worm</name>
    <name type="synonym">Meloidogyne mayaguensis</name>
    <dbReference type="NCBI Taxonomy" id="390850"/>
    <lineage>
        <taxon>Eukaryota</taxon>
        <taxon>Metazoa</taxon>
        <taxon>Ecdysozoa</taxon>
        <taxon>Nematoda</taxon>
        <taxon>Chromadorea</taxon>
        <taxon>Rhabditida</taxon>
        <taxon>Tylenchina</taxon>
        <taxon>Tylenchomorpha</taxon>
        <taxon>Tylenchoidea</taxon>
        <taxon>Meloidogynidae</taxon>
        <taxon>Meloidogyninae</taxon>
        <taxon>Meloidogyne</taxon>
    </lineage>
</organism>
<evidence type="ECO:0000313" key="2">
    <source>
        <dbReference type="Proteomes" id="UP001497535"/>
    </source>
</evidence>
<protein>
    <submittedName>
        <fullName evidence="1">Uncharacterized protein</fullName>
    </submittedName>
</protein>